<name>A0ABV5ZJA0_9BACT</name>
<reference evidence="2 3" key="1">
    <citation type="submission" date="2024-09" db="EMBL/GenBank/DDBJ databases">
        <authorList>
            <person name="Sun Q."/>
            <person name="Mori K."/>
        </authorList>
    </citation>
    <scope>NUCLEOTIDE SEQUENCE [LARGE SCALE GENOMIC DNA]</scope>
    <source>
        <strain evidence="2 3">ATCC 51272</strain>
    </source>
</reference>
<dbReference type="Gene3D" id="3.90.1200.10">
    <property type="match status" value="1"/>
</dbReference>
<evidence type="ECO:0000313" key="2">
    <source>
        <dbReference type="EMBL" id="MFB9896694.1"/>
    </source>
</evidence>
<dbReference type="SUPFAM" id="SSF56112">
    <property type="entry name" value="Protein kinase-like (PK-like)"/>
    <property type="match status" value="1"/>
</dbReference>
<dbReference type="InterPro" id="IPR002575">
    <property type="entry name" value="Aminoglycoside_PTrfase"/>
</dbReference>
<dbReference type="RefSeq" id="WP_027952458.1">
    <property type="nucleotide sequence ID" value="NZ_JADU01000019.1"/>
</dbReference>
<dbReference type="Pfam" id="PF01636">
    <property type="entry name" value="APH"/>
    <property type="match status" value="1"/>
</dbReference>
<accession>A0ABV5ZJA0</accession>
<dbReference type="PANTHER" id="PTHR21064:SF5">
    <property type="entry name" value="SLR1880 PROTEIN"/>
    <property type="match status" value="1"/>
</dbReference>
<sequence>MNTDRTNEILSHFILNGTPIAVTTLGSGLINDTFKVSTVEKDCPDYVLQRINHAVFTDVALLQHNIEAVTAHIRARLEARGEKDIDRKVLHFVSTREGATWHRTPEGDYWRVSVFIPRTQSFDAVTPPNAYDAGSAFGGFESMLADLDEPLGETIPDFHNMRLRLDQLRDAVARDAHGRLAGVRTLVDSLLAHAEDMCLAERLHAAGLLPKRICHCDSKVGNVLFDEGGGVLCVIDLDTVMPSFVFSDYGDFLRTAANATVEDDPDESHVALRWDVIESFTRGYIESTRSFLTATERTHLPFAMALFPYMQCVRFLADYLNGDTYYKTTHPGHNLERAHNQFRLYQLAEAGMPRLSAFISSL</sequence>
<evidence type="ECO:0000259" key="1">
    <source>
        <dbReference type="Pfam" id="PF01636"/>
    </source>
</evidence>
<feature type="domain" description="Aminoglycoside phosphotransferase" evidence="1">
    <location>
        <begin position="22"/>
        <end position="255"/>
    </location>
</feature>
<protein>
    <submittedName>
        <fullName evidence="2">Phosphotransferase enzyme family protein</fullName>
    </submittedName>
</protein>
<comment type="caution">
    <text evidence="2">The sequence shown here is derived from an EMBL/GenBank/DDBJ whole genome shotgun (WGS) entry which is preliminary data.</text>
</comment>
<dbReference type="InterPro" id="IPR011009">
    <property type="entry name" value="Kinase-like_dom_sf"/>
</dbReference>
<keyword evidence="3" id="KW-1185">Reference proteome</keyword>
<proteinExistence type="predicted"/>
<dbReference type="EMBL" id="JBHLZF010000001">
    <property type="protein sequence ID" value="MFB9896694.1"/>
    <property type="molecule type" value="Genomic_DNA"/>
</dbReference>
<evidence type="ECO:0000313" key="3">
    <source>
        <dbReference type="Proteomes" id="UP001589688"/>
    </source>
</evidence>
<organism evidence="2 3">
    <name type="scientific">Hallella seregens ATCC 51272</name>
    <dbReference type="NCBI Taxonomy" id="1336250"/>
    <lineage>
        <taxon>Bacteria</taxon>
        <taxon>Pseudomonadati</taxon>
        <taxon>Bacteroidota</taxon>
        <taxon>Bacteroidia</taxon>
        <taxon>Bacteroidales</taxon>
        <taxon>Prevotellaceae</taxon>
        <taxon>Hallella</taxon>
    </lineage>
</organism>
<dbReference type="InterPro" id="IPR050249">
    <property type="entry name" value="Pseudomonas-type_ThrB"/>
</dbReference>
<dbReference type="PANTHER" id="PTHR21064">
    <property type="entry name" value="AMINOGLYCOSIDE PHOSPHOTRANSFERASE DOMAIN-CONTAINING PROTEIN-RELATED"/>
    <property type="match status" value="1"/>
</dbReference>
<gene>
    <name evidence="2" type="ORF">ACFFK8_02345</name>
</gene>
<dbReference type="Proteomes" id="UP001589688">
    <property type="component" value="Unassembled WGS sequence"/>
</dbReference>